<comment type="similarity">
    <text evidence="7">Belongs to the binding-protein-dependent transport system permease family.</text>
</comment>
<feature type="transmembrane region" description="Helical" evidence="7">
    <location>
        <begin position="7"/>
        <end position="28"/>
    </location>
</feature>
<dbReference type="CDD" id="cd06261">
    <property type="entry name" value="TM_PBP2"/>
    <property type="match status" value="1"/>
</dbReference>
<dbReference type="Pfam" id="PF00528">
    <property type="entry name" value="BPD_transp_1"/>
    <property type="match status" value="1"/>
</dbReference>
<feature type="transmembrane region" description="Helical" evidence="7">
    <location>
        <begin position="188"/>
        <end position="206"/>
    </location>
</feature>
<gene>
    <name evidence="9" type="ORF">ORI27_09355</name>
</gene>
<keyword evidence="3" id="KW-1003">Cell membrane</keyword>
<accession>A0ABT3SBQ1</accession>
<feature type="transmembrane region" description="Helical" evidence="7">
    <location>
        <begin position="292"/>
        <end position="312"/>
    </location>
</feature>
<evidence type="ECO:0000313" key="10">
    <source>
        <dbReference type="Proteomes" id="UP001300745"/>
    </source>
</evidence>
<feature type="domain" description="ABC transmembrane type-1" evidence="8">
    <location>
        <begin position="93"/>
        <end position="311"/>
    </location>
</feature>
<dbReference type="PANTHER" id="PTHR43163">
    <property type="entry name" value="DIPEPTIDE TRANSPORT SYSTEM PERMEASE PROTEIN DPPB-RELATED"/>
    <property type="match status" value="1"/>
</dbReference>
<dbReference type="EMBL" id="JAPJDO010000006">
    <property type="protein sequence ID" value="MCX2936905.1"/>
    <property type="molecule type" value="Genomic_DNA"/>
</dbReference>
<keyword evidence="4 7" id="KW-0812">Transmembrane</keyword>
<organism evidence="9 10">
    <name type="scientific">Mycobacterium pinniadriaticum</name>
    <dbReference type="NCBI Taxonomy" id="2994102"/>
    <lineage>
        <taxon>Bacteria</taxon>
        <taxon>Bacillati</taxon>
        <taxon>Actinomycetota</taxon>
        <taxon>Actinomycetes</taxon>
        <taxon>Mycobacteriales</taxon>
        <taxon>Mycobacteriaceae</taxon>
        <taxon>Mycobacterium</taxon>
    </lineage>
</organism>
<name>A0ABT3SBQ1_9MYCO</name>
<evidence type="ECO:0000256" key="2">
    <source>
        <dbReference type="ARBA" id="ARBA00022448"/>
    </source>
</evidence>
<feature type="transmembrane region" description="Helical" evidence="7">
    <location>
        <begin position="132"/>
        <end position="154"/>
    </location>
</feature>
<dbReference type="SUPFAM" id="SSF161098">
    <property type="entry name" value="MetI-like"/>
    <property type="match status" value="1"/>
</dbReference>
<comment type="caution">
    <text evidence="9">The sequence shown here is derived from an EMBL/GenBank/DDBJ whole genome shotgun (WGS) entry which is preliminary data.</text>
</comment>
<proteinExistence type="inferred from homology"/>
<dbReference type="PROSITE" id="PS50928">
    <property type="entry name" value="ABC_TM1"/>
    <property type="match status" value="1"/>
</dbReference>
<dbReference type="PANTHER" id="PTHR43163:SF6">
    <property type="entry name" value="DIPEPTIDE TRANSPORT SYSTEM PERMEASE PROTEIN DPPB-RELATED"/>
    <property type="match status" value="1"/>
</dbReference>
<feature type="transmembrane region" description="Helical" evidence="7">
    <location>
        <begin position="99"/>
        <end position="120"/>
    </location>
</feature>
<evidence type="ECO:0000313" key="9">
    <source>
        <dbReference type="EMBL" id="MCX2936905.1"/>
    </source>
</evidence>
<evidence type="ECO:0000256" key="6">
    <source>
        <dbReference type="ARBA" id="ARBA00023136"/>
    </source>
</evidence>
<dbReference type="InterPro" id="IPR035906">
    <property type="entry name" value="MetI-like_sf"/>
</dbReference>
<evidence type="ECO:0000256" key="1">
    <source>
        <dbReference type="ARBA" id="ARBA00004651"/>
    </source>
</evidence>
<keyword evidence="10" id="KW-1185">Reference proteome</keyword>
<dbReference type="Gene3D" id="1.10.3720.10">
    <property type="entry name" value="MetI-like"/>
    <property type="match status" value="1"/>
</dbReference>
<keyword evidence="5 7" id="KW-1133">Transmembrane helix</keyword>
<dbReference type="Proteomes" id="UP001300745">
    <property type="component" value="Unassembled WGS sequence"/>
</dbReference>
<dbReference type="InterPro" id="IPR045621">
    <property type="entry name" value="BPD_transp_1_N"/>
</dbReference>
<evidence type="ECO:0000256" key="3">
    <source>
        <dbReference type="ARBA" id="ARBA00022475"/>
    </source>
</evidence>
<sequence length="326" mass="34588">MAALGRIWFALVTVFVAATINFFLFRVIPGNAVSALRCRSCTPQLRQALLERYGLDDPLPVQYLHYLAQLARGDLGISLATGKPVWQAIIGPLINTLPMLLAGTLIALVLGVASGVVSAWRRGTAVDAASQWTSLACYAMPTQWIGLLVVFYVASAVGLPAVGIQSPTLGVLGAPATWELLVDRTQHLILPALTLGIGCYGQYAIVVRSAMLETLGEDYVLTARAKGLRDCTIVRRHAFGNAMLPLVTIVALSAGSVVAGAIVVEDVFSYPGIGFAAVDAINKRDYPVLQGIFLLLTVAVVLANLAADLIYVRIDPRISHGRVAAG</sequence>
<dbReference type="RefSeq" id="WP_265996465.1">
    <property type="nucleotide sequence ID" value="NZ_JAPJDN010000006.1"/>
</dbReference>
<protein>
    <submittedName>
        <fullName evidence="9">ABC transporter permease</fullName>
    </submittedName>
</protein>
<comment type="subcellular location">
    <subcellularLocation>
        <location evidence="1 7">Cell membrane</location>
        <topology evidence="1 7">Multi-pass membrane protein</topology>
    </subcellularLocation>
</comment>
<evidence type="ECO:0000259" key="8">
    <source>
        <dbReference type="PROSITE" id="PS50928"/>
    </source>
</evidence>
<evidence type="ECO:0000256" key="7">
    <source>
        <dbReference type="RuleBase" id="RU363032"/>
    </source>
</evidence>
<keyword evidence="6 7" id="KW-0472">Membrane</keyword>
<reference evidence="9 10" key="1">
    <citation type="submission" date="2022-11" db="EMBL/GenBank/DDBJ databases">
        <title>Mycobacterium sp. nov.</title>
        <authorList>
            <person name="Papic B."/>
            <person name="Spicic S."/>
            <person name="Duvnjak S."/>
        </authorList>
    </citation>
    <scope>NUCLEOTIDE SEQUENCE [LARGE SCALE GENOMIC DNA]</scope>
    <source>
        <strain evidence="9 10">CVI_P4</strain>
    </source>
</reference>
<feature type="transmembrane region" description="Helical" evidence="7">
    <location>
        <begin position="242"/>
        <end position="264"/>
    </location>
</feature>
<dbReference type="InterPro" id="IPR000515">
    <property type="entry name" value="MetI-like"/>
</dbReference>
<evidence type="ECO:0000256" key="4">
    <source>
        <dbReference type="ARBA" id="ARBA00022692"/>
    </source>
</evidence>
<evidence type="ECO:0000256" key="5">
    <source>
        <dbReference type="ARBA" id="ARBA00022989"/>
    </source>
</evidence>
<keyword evidence="2 7" id="KW-0813">Transport</keyword>
<dbReference type="Pfam" id="PF19300">
    <property type="entry name" value="BPD_transp_1_N"/>
    <property type="match status" value="1"/>
</dbReference>